<evidence type="ECO:0000313" key="9">
    <source>
        <dbReference type="Proteomes" id="UP000054845"/>
    </source>
</evidence>
<evidence type="ECO:0000256" key="2">
    <source>
        <dbReference type="ARBA" id="ARBA00022679"/>
    </source>
</evidence>
<dbReference type="GO" id="GO:0000166">
    <property type="term" value="F:nucleotide binding"/>
    <property type="evidence" value="ECO:0007669"/>
    <property type="project" value="UniProtKB-KW"/>
</dbReference>
<keyword evidence="2 5" id="KW-0808">Transferase</keyword>
<feature type="domain" description="Poly A polymerase head" evidence="6">
    <location>
        <begin position="60"/>
        <end position="220"/>
    </location>
</feature>
<sequence length="620" mass="68543">MPRLEQSSSLALSLSSQEDAIVALLADTCRWIEQNQPQIEPAAGVEPVHIEYHEGWKCEARIAGGWVRDKLISQPSSDLDVSLSSLTGHTYALLLSQYLQSADFASSQLAQHPVFNVAAGGSSKQPWLGSITRIEANPEQSKNLETATAVLAGLSLDFVNLRKEVYDGETRIPTMTFGTPLEDATRRDTTINSLFYNVHTRKVEDLTGMGITDLQEGIIRTPLEALQTFTDDPLRILRCVRFAARLGYRLDDGIWDCLESAQGEGVRAALRDKISRERVGIEVDKMLAGADPHRAIHLLHALGLYPLVFLSPLSEPLKQLPLGSTTVNSDALGGEATVQPAQTALLASCILDRMYRSVLPEALPTLHFKDRRPVQDHPRLELFFDSDLFREQAQGLLAALKDKEQRRRMFLAAALLPLRHAAAHERLEKWCWAGEHVIHHGLKLGKTSTREPLAALYRAADILEQPELDKLAVDHPHSFVRWIPHFSSRGVAQLEDKAIAGLLLNRQPAITDSRLGVNLSSSLLISMVFDLAQRGYSALSDASDVAVGLKDSDTLAPSPSRDLHRAVAQYVTFWHLFVDLWQLLPRAEERPRLDGVQIKEAIGVAPAILTGRIQKNAPNG</sequence>
<dbReference type="PANTHER" id="PTHR13734">
    <property type="entry name" value="TRNA-NUCLEOTIDYLTRANSFERASE"/>
    <property type="match status" value="1"/>
</dbReference>
<dbReference type="OrthoDB" id="445712at2759"/>
<dbReference type="InterPro" id="IPR002646">
    <property type="entry name" value="PolA_pol_head_dom"/>
</dbReference>
<dbReference type="GO" id="GO:0001680">
    <property type="term" value="P:tRNA 3'-terminal CCA addition"/>
    <property type="evidence" value="ECO:0007669"/>
    <property type="project" value="UniProtKB-ARBA"/>
</dbReference>
<evidence type="ECO:0000256" key="5">
    <source>
        <dbReference type="RuleBase" id="RU003953"/>
    </source>
</evidence>
<keyword evidence="3" id="KW-0547">Nucleotide-binding</keyword>
<dbReference type="Gene3D" id="3.30.460.10">
    <property type="entry name" value="Beta Polymerase, domain 2"/>
    <property type="match status" value="1"/>
</dbReference>
<dbReference type="Gene3D" id="1.10.3090.10">
    <property type="entry name" value="cca-adding enzyme, domain 2"/>
    <property type="match status" value="1"/>
</dbReference>
<dbReference type="Proteomes" id="UP000054845">
    <property type="component" value="Unassembled WGS sequence"/>
</dbReference>
<comment type="similarity">
    <text evidence="1 5">Belongs to the tRNA nucleotidyltransferase/poly(A) polymerase family.</text>
</comment>
<dbReference type="SUPFAM" id="SSF81301">
    <property type="entry name" value="Nucleotidyltransferase"/>
    <property type="match status" value="1"/>
</dbReference>
<evidence type="ECO:0000256" key="3">
    <source>
        <dbReference type="ARBA" id="ARBA00022741"/>
    </source>
</evidence>
<dbReference type="AlphaFoldDB" id="A0A0P1BLP1"/>
<evidence type="ECO:0000259" key="7">
    <source>
        <dbReference type="Pfam" id="PF12627"/>
    </source>
</evidence>
<proteinExistence type="inferred from homology"/>
<evidence type="ECO:0000259" key="6">
    <source>
        <dbReference type="Pfam" id="PF01743"/>
    </source>
</evidence>
<dbReference type="InterPro" id="IPR032828">
    <property type="entry name" value="PolyA_RNA-bd"/>
</dbReference>
<dbReference type="EMBL" id="CCYA01000265">
    <property type="protein sequence ID" value="CEH17580.1"/>
    <property type="molecule type" value="Genomic_DNA"/>
</dbReference>
<dbReference type="SUPFAM" id="SSF81891">
    <property type="entry name" value="Poly A polymerase C-terminal region-like"/>
    <property type="match status" value="1"/>
</dbReference>
<evidence type="ECO:0000256" key="1">
    <source>
        <dbReference type="ARBA" id="ARBA00007265"/>
    </source>
</evidence>
<name>A0A0P1BLP1_9BASI</name>
<evidence type="ECO:0000313" key="8">
    <source>
        <dbReference type="EMBL" id="CEH17580.1"/>
    </source>
</evidence>
<dbReference type="InterPro" id="IPR043519">
    <property type="entry name" value="NT_sf"/>
</dbReference>
<protein>
    <submittedName>
        <fullName evidence="8">tRNA nucleotidyltransferase/poly(A) polymerase</fullName>
    </submittedName>
</protein>
<dbReference type="STRING" id="401625.A0A0P1BLP1"/>
<dbReference type="GO" id="GO:0052929">
    <property type="term" value="F:ATP:3'-cytidine-cytidine-tRNA adenylyltransferase activity"/>
    <property type="evidence" value="ECO:0007669"/>
    <property type="project" value="TreeGrafter"/>
</dbReference>
<accession>A0A0P1BLP1</accession>
<feature type="domain" description="tRNA nucleotidyltransferase/poly(A) polymerase RNA and SrmB- binding" evidence="7">
    <location>
        <begin position="272"/>
        <end position="309"/>
    </location>
</feature>
<dbReference type="Pfam" id="PF01743">
    <property type="entry name" value="PolyA_pol"/>
    <property type="match status" value="1"/>
</dbReference>
<dbReference type="GO" id="GO:0052927">
    <property type="term" value="F:CC tRNA cytidylyltransferase activity"/>
    <property type="evidence" value="ECO:0007669"/>
    <property type="project" value="TreeGrafter"/>
</dbReference>
<organism evidence="8 9">
    <name type="scientific">Ceraceosorus bombacis</name>
    <dbReference type="NCBI Taxonomy" id="401625"/>
    <lineage>
        <taxon>Eukaryota</taxon>
        <taxon>Fungi</taxon>
        <taxon>Dikarya</taxon>
        <taxon>Basidiomycota</taxon>
        <taxon>Ustilaginomycotina</taxon>
        <taxon>Exobasidiomycetes</taxon>
        <taxon>Ceraceosorales</taxon>
        <taxon>Ceraceosoraceae</taxon>
        <taxon>Ceraceosorus</taxon>
    </lineage>
</organism>
<keyword evidence="4 5" id="KW-0694">RNA-binding</keyword>
<dbReference type="PANTHER" id="PTHR13734:SF5">
    <property type="entry name" value="CCA TRNA NUCLEOTIDYLTRANSFERASE, MITOCHONDRIAL"/>
    <property type="match status" value="1"/>
</dbReference>
<reference evidence="8 9" key="1">
    <citation type="submission" date="2014-09" db="EMBL/GenBank/DDBJ databases">
        <authorList>
            <person name="Magalhaes I.L.F."/>
            <person name="Oliveira U."/>
            <person name="Santos F.R."/>
            <person name="Vidigal T.H.D.A."/>
            <person name="Brescovit A.D."/>
            <person name="Santos A.J."/>
        </authorList>
    </citation>
    <scope>NUCLEOTIDE SEQUENCE [LARGE SCALE GENOMIC DNA]</scope>
</reference>
<dbReference type="Pfam" id="PF12627">
    <property type="entry name" value="PolyA_pol_RNAbd"/>
    <property type="match status" value="1"/>
</dbReference>
<evidence type="ECO:0000256" key="4">
    <source>
        <dbReference type="ARBA" id="ARBA00022884"/>
    </source>
</evidence>
<dbReference type="GO" id="GO:0003723">
    <property type="term" value="F:RNA binding"/>
    <property type="evidence" value="ECO:0007669"/>
    <property type="project" value="UniProtKB-KW"/>
</dbReference>
<keyword evidence="9" id="KW-1185">Reference proteome</keyword>